<dbReference type="GO" id="GO:0008017">
    <property type="term" value="F:microtubule binding"/>
    <property type="evidence" value="ECO:0007669"/>
    <property type="project" value="InterPro"/>
</dbReference>
<dbReference type="Proteomes" id="UP000828390">
    <property type="component" value="Unassembled WGS sequence"/>
</dbReference>
<dbReference type="PANTHER" id="PTHR46302:SF3">
    <property type="entry name" value="DOUBLECORTIN DOMAIN-CONTAINING PROTEIN 1"/>
    <property type="match status" value="1"/>
</dbReference>
<comment type="caution">
    <text evidence="1">The sequence shown here is derived from an EMBL/GenBank/DDBJ whole genome shotgun (WGS) entry which is preliminary data.</text>
</comment>
<reference evidence="1" key="2">
    <citation type="submission" date="2020-11" db="EMBL/GenBank/DDBJ databases">
        <authorList>
            <person name="McCartney M.A."/>
            <person name="Auch B."/>
            <person name="Kono T."/>
            <person name="Mallez S."/>
            <person name="Becker A."/>
            <person name="Gohl D.M."/>
            <person name="Silverstein K.A.T."/>
            <person name="Koren S."/>
            <person name="Bechman K.B."/>
            <person name="Herman A."/>
            <person name="Abrahante J.E."/>
            <person name="Garbe J."/>
        </authorList>
    </citation>
    <scope>NUCLEOTIDE SEQUENCE</scope>
    <source>
        <strain evidence="1">Duluth1</strain>
        <tissue evidence="1">Whole animal</tissue>
    </source>
</reference>
<dbReference type="EMBL" id="JAIWYP010000001">
    <property type="protein sequence ID" value="KAH3884069.1"/>
    <property type="molecule type" value="Genomic_DNA"/>
</dbReference>
<dbReference type="AlphaFoldDB" id="A0A9D4RWY5"/>
<dbReference type="GO" id="GO:1902412">
    <property type="term" value="P:regulation of mitotic cytokinesis"/>
    <property type="evidence" value="ECO:0007669"/>
    <property type="project" value="InterPro"/>
</dbReference>
<accession>A0A9D4RWY5</accession>
<dbReference type="InterPro" id="IPR036572">
    <property type="entry name" value="Doublecortin_dom_sf"/>
</dbReference>
<organism evidence="1 2">
    <name type="scientific">Dreissena polymorpha</name>
    <name type="common">Zebra mussel</name>
    <name type="synonym">Mytilus polymorpha</name>
    <dbReference type="NCBI Taxonomy" id="45954"/>
    <lineage>
        <taxon>Eukaryota</taxon>
        <taxon>Metazoa</taxon>
        <taxon>Spiralia</taxon>
        <taxon>Lophotrochozoa</taxon>
        <taxon>Mollusca</taxon>
        <taxon>Bivalvia</taxon>
        <taxon>Autobranchia</taxon>
        <taxon>Heteroconchia</taxon>
        <taxon>Euheterodonta</taxon>
        <taxon>Imparidentia</taxon>
        <taxon>Neoheterodontei</taxon>
        <taxon>Myida</taxon>
        <taxon>Dreissenoidea</taxon>
        <taxon>Dreissenidae</taxon>
        <taxon>Dreissena</taxon>
    </lineage>
</organism>
<dbReference type="PANTHER" id="PTHR46302">
    <property type="entry name" value="DOUBLECORTIN DOMAIN-CONTAINING PROTEIN 1"/>
    <property type="match status" value="1"/>
</dbReference>
<gene>
    <name evidence="1" type="ORF">DPMN_008041</name>
</gene>
<dbReference type="GO" id="GO:0035556">
    <property type="term" value="P:intracellular signal transduction"/>
    <property type="evidence" value="ECO:0007669"/>
    <property type="project" value="InterPro"/>
</dbReference>
<dbReference type="InterPro" id="IPR043188">
    <property type="entry name" value="DCDC1"/>
</dbReference>
<sequence>MTNKCCVHHVLLRRGRPFSGKTITYFCGKRIKSQYRKQPHTIRVTAFRNGSREPFVRLAAPNIKMLLEYCTDKLSLPFAGKTGLFGRWALRSLARKTFHLIVRCTFPRARTNKDPYATTKRNIIPDKWSQVDIVRGNLA</sequence>
<proteinExistence type="predicted"/>
<name>A0A9D4RWY5_DREPO</name>
<dbReference type="SUPFAM" id="SSF89837">
    <property type="entry name" value="Doublecortin (DC)"/>
    <property type="match status" value="1"/>
</dbReference>
<keyword evidence="2" id="KW-1185">Reference proteome</keyword>
<evidence type="ECO:0000313" key="1">
    <source>
        <dbReference type="EMBL" id="KAH3884069.1"/>
    </source>
</evidence>
<dbReference type="GO" id="GO:0030496">
    <property type="term" value="C:midbody"/>
    <property type="evidence" value="ECO:0007669"/>
    <property type="project" value="TreeGrafter"/>
</dbReference>
<protein>
    <submittedName>
        <fullName evidence="1">Uncharacterized protein</fullName>
    </submittedName>
</protein>
<reference evidence="1" key="1">
    <citation type="journal article" date="2019" name="bioRxiv">
        <title>The Genome of the Zebra Mussel, Dreissena polymorpha: A Resource for Invasive Species Research.</title>
        <authorList>
            <person name="McCartney M.A."/>
            <person name="Auch B."/>
            <person name="Kono T."/>
            <person name="Mallez S."/>
            <person name="Zhang Y."/>
            <person name="Obille A."/>
            <person name="Becker A."/>
            <person name="Abrahante J.E."/>
            <person name="Garbe J."/>
            <person name="Badalamenti J.P."/>
            <person name="Herman A."/>
            <person name="Mangelson H."/>
            <person name="Liachko I."/>
            <person name="Sullivan S."/>
            <person name="Sone E.D."/>
            <person name="Koren S."/>
            <person name="Silverstein K.A.T."/>
            <person name="Beckman K.B."/>
            <person name="Gohl D.M."/>
        </authorList>
    </citation>
    <scope>NUCLEOTIDE SEQUENCE</scope>
    <source>
        <strain evidence="1">Duluth1</strain>
        <tissue evidence="1">Whole animal</tissue>
    </source>
</reference>
<evidence type="ECO:0000313" key="2">
    <source>
        <dbReference type="Proteomes" id="UP000828390"/>
    </source>
</evidence>